<evidence type="ECO:0000256" key="1">
    <source>
        <dbReference type="SAM" id="Phobius"/>
    </source>
</evidence>
<dbReference type="RefSeq" id="WP_267122622.1">
    <property type="nucleotide sequence ID" value="NZ_JANFWR010000010.1"/>
</dbReference>
<feature type="transmembrane region" description="Helical" evidence="1">
    <location>
        <begin position="20"/>
        <end position="40"/>
    </location>
</feature>
<comment type="caution">
    <text evidence="2">The sequence shown here is derived from an EMBL/GenBank/DDBJ whole genome shotgun (WGS) entry which is preliminary data.</text>
</comment>
<sequence>MSKKQAVRLSDKKLQKDRTWLIVAIILAAVLCLLSVMRTFDSDKVAFGSVEESTSTCETKMHPLAAYATGAGIDAAIAAAEDGTTVTCN</sequence>
<keyword evidence="1" id="KW-1133">Transmembrane helix</keyword>
<protein>
    <recommendedName>
        <fullName evidence="4">Secreted protein</fullName>
    </recommendedName>
</protein>
<gene>
    <name evidence="2" type="ORF">NB700_001772</name>
</gene>
<dbReference type="EMBL" id="JANFWR010000010">
    <property type="protein sequence ID" value="MCW0399216.1"/>
    <property type="molecule type" value="Genomic_DNA"/>
</dbReference>
<evidence type="ECO:0008006" key="4">
    <source>
        <dbReference type="Google" id="ProtNLM"/>
    </source>
</evidence>
<evidence type="ECO:0000313" key="3">
    <source>
        <dbReference type="Proteomes" id="UP001320843"/>
    </source>
</evidence>
<keyword evidence="1" id="KW-0812">Transmembrane</keyword>
<proteinExistence type="predicted"/>
<accession>A0ABT3DV43</accession>
<organism evidence="2 3">
    <name type="scientific">Xanthomonas sacchari</name>
    <dbReference type="NCBI Taxonomy" id="56458"/>
    <lineage>
        <taxon>Bacteria</taxon>
        <taxon>Pseudomonadati</taxon>
        <taxon>Pseudomonadota</taxon>
        <taxon>Gammaproteobacteria</taxon>
        <taxon>Lysobacterales</taxon>
        <taxon>Lysobacteraceae</taxon>
        <taxon>Xanthomonas</taxon>
    </lineage>
</organism>
<evidence type="ECO:0000313" key="2">
    <source>
        <dbReference type="EMBL" id="MCW0399216.1"/>
    </source>
</evidence>
<dbReference type="Proteomes" id="UP001320843">
    <property type="component" value="Unassembled WGS sequence"/>
</dbReference>
<keyword evidence="1" id="KW-0472">Membrane</keyword>
<name>A0ABT3DV43_9XANT</name>
<keyword evidence="3" id="KW-1185">Reference proteome</keyword>
<reference evidence="2 3" key="1">
    <citation type="submission" date="2022-06" db="EMBL/GenBank/DDBJ databases">
        <title>Dynamics of rice microbiomes reveals core vertical transmitted seed endophytes.</title>
        <authorList>
            <person name="Liao K."/>
            <person name="Zhang X."/>
        </authorList>
    </citation>
    <scope>NUCLEOTIDE SEQUENCE [LARGE SCALE GENOMIC DNA]</scope>
    <source>
        <strain evidence="2 3">YT10-10-1</strain>
    </source>
</reference>